<sequence>MLEMFEVGPCESSYELGFQIGRRFSDVIGIRLSKDLILQNQLLPWARTEESRPLIEALTRSNRDKFPGYWDELIGTAEGSGAPLLEIMLINFRKEILSFLPVPEAITAASNAAIECSDVLVVDESVAVVAHNEDASVALLGHTYLIKGTLPNQICFVAYTYAGELPSCAFGFNNCGMVLFISQAFTLNSVPPSKDEIMFGGVGRNFISRDLLEAKSMNDALDKIHSSEVSVGHSYNLIDVRSRKILNVETASRSRLSIHEVGRNPFFHANMYLHLQVPQVHDENSITRQKRAATLPKRSKEDFLSVLGDTEDAKYPIFMTGPTLYTLCTALMDLDQQTMSIIQGNPKNGEISHIFSMLTKELEIIH</sequence>
<evidence type="ECO:0000313" key="2">
    <source>
        <dbReference type="Proteomes" id="UP000515151"/>
    </source>
</evidence>
<dbReference type="InterPro" id="IPR005079">
    <property type="entry name" value="Peptidase_C45_hydrolase"/>
</dbReference>
<dbReference type="Gene3D" id="3.60.60.10">
    <property type="entry name" value="Penicillin V Acylase, Chain A"/>
    <property type="match status" value="1"/>
</dbReference>
<dbReference type="AlphaFoldDB" id="A0A6P8EB95"/>
<evidence type="ECO:0000313" key="3">
    <source>
        <dbReference type="RefSeq" id="XP_031402548.1"/>
    </source>
</evidence>
<feature type="domain" description="Peptidase C45 hydrolase" evidence="1">
    <location>
        <begin position="125"/>
        <end position="348"/>
    </location>
</feature>
<gene>
    <name evidence="3" type="primary">LOC116212106</name>
</gene>
<dbReference type="RefSeq" id="XP_031402548.1">
    <property type="nucleotide sequence ID" value="XM_031546688.1"/>
</dbReference>
<name>A0A6P8EB95_PUNGR</name>
<keyword evidence="2" id="KW-1185">Reference proteome</keyword>
<proteinExistence type="predicted"/>
<organism evidence="2 3">
    <name type="scientific">Punica granatum</name>
    <name type="common">Pomegranate</name>
    <dbReference type="NCBI Taxonomy" id="22663"/>
    <lineage>
        <taxon>Eukaryota</taxon>
        <taxon>Viridiplantae</taxon>
        <taxon>Streptophyta</taxon>
        <taxon>Embryophyta</taxon>
        <taxon>Tracheophyta</taxon>
        <taxon>Spermatophyta</taxon>
        <taxon>Magnoliopsida</taxon>
        <taxon>eudicotyledons</taxon>
        <taxon>Gunneridae</taxon>
        <taxon>Pentapetalae</taxon>
        <taxon>rosids</taxon>
        <taxon>malvids</taxon>
        <taxon>Myrtales</taxon>
        <taxon>Lythraceae</taxon>
        <taxon>Punica</taxon>
    </lineage>
</organism>
<dbReference type="GeneID" id="116212106"/>
<reference evidence="2" key="1">
    <citation type="journal article" date="2020" name="Plant Biotechnol. J.">
        <title>The pomegranate (Punica granatum L.) draft genome dissects genetic divergence between soft- and hard-seeded cultivars.</title>
        <authorList>
            <person name="Luo X."/>
            <person name="Li H."/>
            <person name="Wu Z."/>
            <person name="Yao W."/>
            <person name="Zhao P."/>
            <person name="Cao D."/>
            <person name="Yu H."/>
            <person name="Li K."/>
            <person name="Poudel K."/>
            <person name="Zhao D."/>
            <person name="Zhang F."/>
            <person name="Xia X."/>
            <person name="Chen L."/>
            <person name="Wang Q."/>
            <person name="Jing D."/>
            <person name="Cao S."/>
        </authorList>
    </citation>
    <scope>NUCLEOTIDE SEQUENCE [LARGE SCALE GENOMIC DNA]</scope>
    <source>
        <strain evidence="2">cv. Tunisia</strain>
    </source>
</reference>
<dbReference type="PANTHER" id="PTHR34180:SF1">
    <property type="entry name" value="BETA-ALANYL-DOPAMINE_CARCININE HYDROLASE"/>
    <property type="match status" value="1"/>
</dbReference>
<protein>
    <submittedName>
        <fullName evidence="3">Uncharacterized protein LOC116212106 isoform X1</fullName>
    </submittedName>
</protein>
<accession>A0A6P8EB95</accession>
<dbReference type="OrthoDB" id="189997at2759"/>
<evidence type="ECO:0000259" key="1">
    <source>
        <dbReference type="Pfam" id="PF03417"/>
    </source>
</evidence>
<dbReference type="Pfam" id="PF03417">
    <property type="entry name" value="AAT"/>
    <property type="match status" value="1"/>
</dbReference>
<dbReference type="InterPro" id="IPR047801">
    <property type="entry name" value="Peptidase_C45"/>
</dbReference>
<dbReference type="NCBIfam" id="NF040521">
    <property type="entry name" value="C45_proenzyme"/>
    <property type="match status" value="1"/>
</dbReference>
<reference evidence="3" key="2">
    <citation type="submission" date="2025-08" db="UniProtKB">
        <authorList>
            <consortium name="RefSeq"/>
        </authorList>
    </citation>
    <scope>IDENTIFICATION</scope>
    <source>
        <tissue evidence="3">Leaf</tissue>
    </source>
</reference>
<dbReference type="InterPro" id="IPR047794">
    <property type="entry name" value="C45_proenzyme-like"/>
</dbReference>
<dbReference type="Proteomes" id="UP000515151">
    <property type="component" value="Chromosome 1"/>
</dbReference>
<dbReference type="PANTHER" id="PTHR34180">
    <property type="entry name" value="PEPTIDASE C45"/>
    <property type="match status" value="1"/>
</dbReference>